<dbReference type="RefSeq" id="WP_344626567.1">
    <property type="nucleotide sequence ID" value="NZ_BAAALD010000071.1"/>
</dbReference>
<accession>A0ABP4EHZ3</accession>
<protein>
    <submittedName>
        <fullName evidence="2">Uncharacterized protein</fullName>
    </submittedName>
</protein>
<comment type="caution">
    <text evidence="2">The sequence shown here is derived from an EMBL/GenBank/DDBJ whole genome shotgun (WGS) entry which is preliminary data.</text>
</comment>
<feature type="transmembrane region" description="Helical" evidence="1">
    <location>
        <begin position="52"/>
        <end position="72"/>
    </location>
</feature>
<evidence type="ECO:0000256" key="1">
    <source>
        <dbReference type="SAM" id="Phobius"/>
    </source>
</evidence>
<reference evidence="3" key="1">
    <citation type="journal article" date="2019" name="Int. J. Syst. Evol. Microbiol.">
        <title>The Global Catalogue of Microorganisms (GCM) 10K type strain sequencing project: providing services to taxonomists for standard genome sequencing and annotation.</title>
        <authorList>
            <consortium name="The Broad Institute Genomics Platform"/>
            <consortium name="The Broad Institute Genome Sequencing Center for Infectious Disease"/>
            <person name="Wu L."/>
            <person name="Ma J."/>
        </authorList>
    </citation>
    <scope>NUCLEOTIDE SEQUENCE [LARGE SCALE GENOMIC DNA]</scope>
    <source>
        <strain evidence="3">JCM 13002</strain>
    </source>
</reference>
<keyword evidence="3" id="KW-1185">Reference proteome</keyword>
<organism evidence="2 3">
    <name type="scientific">Kitasatospora arboriphila</name>
    <dbReference type="NCBI Taxonomy" id="258052"/>
    <lineage>
        <taxon>Bacteria</taxon>
        <taxon>Bacillati</taxon>
        <taxon>Actinomycetota</taxon>
        <taxon>Actinomycetes</taxon>
        <taxon>Kitasatosporales</taxon>
        <taxon>Streptomycetaceae</taxon>
        <taxon>Kitasatospora</taxon>
    </lineage>
</organism>
<feature type="transmembrane region" description="Helical" evidence="1">
    <location>
        <begin position="25"/>
        <end position="45"/>
    </location>
</feature>
<keyword evidence="1" id="KW-1133">Transmembrane helix</keyword>
<dbReference type="Proteomes" id="UP001499987">
    <property type="component" value="Unassembled WGS sequence"/>
</dbReference>
<proteinExistence type="predicted"/>
<sequence>MPYNQPPAASPIRPNTPAPPLRGPIIPWAAVALGTDSLFVAGLIWRGVDPVIAGLIGTGQLTVPVLAVYAWYRPWRHGH</sequence>
<dbReference type="EMBL" id="BAAALD010000071">
    <property type="protein sequence ID" value="GAA1107699.1"/>
    <property type="molecule type" value="Genomic_DNA"/>
</dbReference>
<keyword evidence="1" id="KW-0472">Membrane</keyword>
<keyword evidence="1" id="KW-0812">Transmembrane</keyword>
<evidence type="ECO:0000313" key="2">
    <source>
        <dbReference type="EMBL" id="GAA1107699.1"/>
    </source>
</evidence>
<gene>
    <name evidence="2" type="ORF">GCM10009663_56970</name>
</gene>
<name>A0ABP4EHZ3_9ACTN</name>
<evidence type="ECO:0000313" key="3">
    <source>
        <dbReference type="Proteomes" id="UP001499987"/>
    </source>
</evidence>